<dbReference type="Pfam" id="PF00075">
    <property type="entry name" value="RNase_H"/>
    <property type="match status" value="1"/>
</dbReference>
<keyword evidence="4" id="KW-0540">Nuclease</keyword>
<evidence type="ECO:0000313" key="11">
    <source>
        <dbReference type="Proteomes" id="UP000242287"/>
    </source>
</evidence>
<evidence type="ECO:0000256" key="4">
    <source>
        <dbReference type="ARBA" id="ARBA00022722"/>
    </source>
</evidence>
<dbReference type="OrthoDB" id="2752996at2759"/>
<dbReference type="PROSITE" id="PS50879">
    <property type="entry name" value="RNASE_H_1"/>
    <property type="match status" value="1"/>
</dbReference>
<dbReference type="AlphaFoldDB" id="A0A2A9NIL9"/>
<dbReference type="GO" id="GO:0003676">
    <property type="term" value="F:nucleic acid binding"/>
    <property type="evidence" value="ECO:0007669"/>
    <property type="project" value="InterPro"/>
</dbReference>
<feature type="region of interest" description="Disordered" evidence="8">
    <location>
        <begin position="114"/>
        <end position="134"/>
    </location>
</feature>
<dbReference type="PANTHER" id="PTHR10642">
    <property type="entry name" value="RIBONUCLEASE H1"/>
    <property type="match status" value="1"/>
</dbReference>
<dbReference type="InterPro" id="IPR036397">
    <property type="entry name" value="RNaseH_sf"/>
</dbReference>
<dbReference type="GO" id="GO:0004523">
    <property type="term" value="F:RNA-DNA hybrid ribonuclease activity"/>
    <property type="evidence" value="ECO:0007669"/>
    <property type="project" value="UniProtKB-EC"/>
</dbReference>
<gene>
    <name evidence="10" type="ORF">AMATHDRAFT_113552</name>
</gene>
<feature type="compositionally biased region" description="Polar residues" evidence="8">
    <location>
        <begin position="123"/>
        <end position="134"/>
    </location>
</feature>
<protein>
    <recommendedName>
        <fullName evidence="3">ribonuclease H</fullName>
        <ecNumber evidence="3">3.1.26.4</ecNumber>
    </recommendedName>
</protein>
<evidence type="ECO:0000256" key="7">
    <source>
        <dbReference type="ARBA" id="ARBA00022801"/>
    </source>
</evidence>
<evidence type="ECO:0000256" key="6">
    <source>
        <dbReference type="ARBA" id="ARBA00022759"/>
    </source>
</evidence>
<dbReference type="PANTHER" id="PTHR10642:SF26">
    <property type="entry name" value="RIBONUCLEASE H1"/>
    <property type="match status" value="1"/>
</dbReference>
<accession>A0A2A9NIL9</accession>
<dbReference type="GO" id="GO:0046872">
    <property type="term" value="F:metal ion binding"/>
    <property type="evidence" value="ECO:0007669"/>
    <property type="project" value="UniProtKB-KW"/>
</dbReference>
<evidence type="ECO:0000256" key="1">
    <source>
        <dbReference type="ARBA" id="ARBA00000077"/>
    </source>
</evidence>
<dbReference type="Proteomes" id="UP000242287">
    <property type="component" value="Unassembled WGS sequence"/>
</dbReference>
<evidence type="ECO:0000256" key="8">
    <source>
        <dbReference type="SAM" id="MobiDB-lite"/>
    </source>
</evidence>
<keyword evidence="7" id="KW-0378">Hydrolase</keyword>
<dbReference type="GO" id="GO:0043137">
    <property type="term" value="P:DNA replication, removal of RNA primer"/>
    <property type="evidence" value="ECO:0007669"/>
    <property type="project" value="TreeGrafter"/>
</dbReference>
<dbReference type="Gene3D" id="3.30.420.10">
    <property type="entry name" value="Ribonuclease H-like superfamily/Ribonuclease H"/>
    <property type="match status" value="1"/>
</dbReference>
<comment type="catalytic activity">
    <reaction evidence="1">
        <text>Endonucleolytic cleavage to 5'-phosphomonoester.</text>
        <dbReference type="EC" id="3.1.26.4"/>
    </reaction>
</comment>
<feature type="domain" description="RNase H type-1" evidence="9">
    <location>
        <begin position="1"/>
        <end position="134"/>
    </location>
</feature>
<keyword evidence="6" id="KW-0255">Endonuclease</keyword>
<keyword evidence="5" id="KW-0479">Metal-binding</keyword>
<keyword evidence="11" id="KW-1185">Reference proteome</keyword>
<evidence type="ECO:0000256" key="5">
    <source>
        <dbReference type="ARBA" id="ARBA00022723"/>
    </source>
</evidence>
<reference evidence="10 11" key="1">
    <citation type="submission" date="2014-02" db="EMBL/GenBank/DDBJ databases">
        <title>Transposable element dynamics among asymbiotic and ectomycorrhizal Amanita fungi.</title>
        <authorList>
            <consortium name="DOE Joint Genome Institute"/>
            <person name="Hess J."/>
            <person name="Skrede I."/>
            <person name="Wolfe B."/>
            <person name="LaButti K."/>
            <person name="Ohm R.A."/>
            <person name="Grigoriev I.V."/>
            <person name="Pringle A."/>
        </authorList>
    </citation>
    <scope>NUCLEOTIDE SEQUENCE [LARGE SCALE GENOMIC DNA]</scope>
    <source>
        <strain evidence="10 11">SKay4041</strain>
    </source>
</reference>
<sequence>VYTDGSSTFNQDGLRIGGCSIWYNPNNSHNLSIHLPSHLPQTNNTAELVTILVAVNNTPLHTPLHILSDSQYAISAITSHLTKSENEGFMNHPNENIICALTCSLRKRSAPTHLTKVKGHSGVSGNEEANQLAD</sequence>
<dbReference type="STRING" id="703135.A0A2A9NIL9"/>
<evidence type="ECO:0000259" key="9">
    <source>
        <dbReference type="PROSITE" id="PS50879"/>
    </source>
</evidence>
<name>A0A2A9NIL9_9AGAR</name>
<dbReference type="EMBL" id="KZ301996">
    <property type="protein sequence ID" value="PFH50845.1"/>
    <property type="molecule type" value="Genomic_DNA"/>
</dbReference>
<dbReference type="InterPro" id="IPR012337">
    <property type="entry name" value="RNaseH-like_sf"/>
</dbReference>
<dbReference type="InterPro" id="IPR002156">
    <property type="entry name" value="RNaseH_domain"/>
</dbReference>
<evidence type="ECO:0000256" key="2">
    <source>
        <dbReference type="ARBA" id="ARBA00005300"/>
    </source>
</evidence>
<organism evidence="10 11">
    <name type="scientific">Amanita thiersii Skay4041</name>
    <dbReference type="NCBI Taxonomy" id="703135"/>
    <lineage>
        <taxon>Eukaryota</taxon>
        <taxon>Fungi</taxon>
        <taxon>Dikarya</taxon>
        <taxon>Basidiomycota</taxon>
        <taxon>Agaricomycotina</taxon>
        <taxon>Agaricomycetes</taxon>
        <taxon>Agaricomycetidae</taxon>
        <taxon>Agaricales</taxon>
        <taxon>Pluteineae</taxon>
        <taxon>Amanitaceae</taxon>
        <taxon>Amanita</taxon>
    </lineage>
</organism>
<dbReference type="SUPFAM" id="SSF53098">
    <property type="entry name" value="Ribonuclease H-like"/>
    <property type="match status" value="1"/>
</dbReference>
<feature type="non-terminal residue" evidence="10">
    <location>
        <position position="134"/>
    </location>
</feature>
<feature type="non-terminal residue" evidence="10">
    <location>
        <position position="1"/>
    </location>
</feature>
<dbReference type="EC" id="3.1.26.4" evidence="3"/>
<evidence type="ECO:0000313" key="10">
    <source>
        <dbReference type="EMBL" id="PFH50845.1"/>
    </source>
</evidence>
<dbReference type="InterPro" id="IPR050092">
    <property type="entry name" value="RNase_H"/>
</dbReference>
<comment type="similarity">
    <text evidence="2">Belongs to the RNase H family.</text>
</comment>
<evidence type="ECO:0000256" key="3">
    <source>
        <dbReference type="ARBA" id="ARBA00012180"/>
    </source>
</evidence>
<proteinExistence type="inferred from homology"/>